<dbReference type="InterPro" id="IPR027417">
    <property type="entry name" value="P-loop_NTPase"/>
</dbReference>
<proteinExistence type="predicted"/>
<dbReference type="EMBL" id="LKHV02000001">
    <property type="protein sequence ID" value="MCS5708955.1"/>
    <property type="molecule type" value="Genomic_DNA"/>
</dbReference>
<evidence type="ECO:0000313" key="5">
    <source>
        <dbReference type="EMBL" id="MCS5708955.1"/>
    </source>
</evidence>
<dbReference type="Pfam" id="PF13177">
    <property type="entry name" value="DNA_pol3_delta2"/>
    <property type="match status" value="1"/>
</dbReference>
<reference evidence="4" key="1">
    <citation type="submission" date="2015-09" db="EMBL/GenBank/DDBJ databases">
        <title>Draft Genome Sequences of Two Novel Amoeba-resistant Intranuclear Bacteria, Candidatus Berkiella cookevillensis and Candidatus Berkiella aquae.</title>
        <authorList>
            <person name="Mehari Y.T."/>
            <person name="Arivett B.A."/>
            <person name="Farone A.L."/>
            <person name="Gunderson J.H."/>
            <person name="Farone M.B."/>
        </authorList>
    </citation>
    <scope>NUCLEOTIDE SEQUENCE [LARGE SCALE GENOMIC DNA]</scope>
    <source>
        <strain evidence="4">CC99</strain>
    </source>
</reference>
<dbReference type="STRING" id="437022.CC99x_00870"/>
<dbReference type="SUPFAM" id="SSF52540">
    <property type="entry name" value="P-loop containing nucleoside triphosphate hydrolases"/>
    <property type="match status" value="1"/>
</dbReference>
<dbReference type="Gene3D" id="3.40.50.300">
    <property type="entry name" value="P-loop containing nucleotide triphosphate hydrolases"/>
    <property type="match status" value="1"/>
</dbReference>
<reference evidence="5" key="3">
    <citation type="submission" date="2021-06" db="EMBL/GenBank/DDBJ databases">
        <title>Genomic Description and Analysis of Intracellular Bacteria, Candidatus Berkiella cookevillensis and Candidatus Berkiella aquae.</title>
        <authorList>
            <person name="Kidane D.T."/>
            <person name="Mehari Y.T."/>
            <person name="Rice F.C."/>
            <person name="Arivett B.A."/>
            <person name="Farone A.L."/>
            <person name="Berk S.G."/>
            <person name="Farone M.B."/>
        </authorList>
    </citation>
    <scope>NUCLEOTIDE SEQUENCE</scope>
    <source>
        <strain evidence="5">CC99</strain>
    </source>
</reference>
<keyword evidence="2" id="KW-0239">DNA-directed DNA polymerase</keyword>
<dbReference type="GO" id="GO:0003887">
    <property type="term" value="F:DNA-directed DNA polymerase activity"/>
    <property type="evidence" value="ECO:0007669"/>
    <property type="project" value="UniProtKB-KW"/>
</dbReference>
<protein>
    <recommendedName>
        <fullName evidence="1">DNA-directed DNA polymerase</fullName>
        <ecNumber evidence="1">2.7.7.7</ecNumber>
    </recommendedName>
</protein>
<dbReference type="GO" id="GO:0006261">
    <property type="term" value="P:DNA-templated DNA replication"/>
    <property type="evidence" value="ECO:0007669"/>
    <property type="project" value="TreeGrafter"/>
</dbReference>
<dbReference type="EC" id="2.7.7.7" evidence="1"/>
<evidence type="ECO:0000313" key="6">
    <source>
        <dbReference type="Proteomes" id="UP000051494"/>
    </source>
</evidence>
<comment type="catalytic activity">
    <reaction evidence="3">
        <text>DNA(n) + a 2'-deoxyribonucleoside 5'-triphosphate = DNA(n+1) + diphosphate</text>
        <dbReference type="Rhea" id="RHEA:22508"/>
        <dbReference type="Rhea" id="RHEA-COMP:17339"/>
        <dbReference type="Rhea" id="RHEA-COMP:17340"/>
        <dbReference type="ChEBI" id="CHEBI:33019"/>
        <dbReference type="ChEBI" id="CHEBI:61560"/>
        <dbReference type="ChEBI" id="CHEBI:173112"/>
        <dbReference type="EC" id="2.7.7.7"/>
    </reaction>
</comment>
<name>A0A0Q9YFM3_9GAMM</name>
<dbReference type="InterPro" id="IPR050238">
    <property type="entry name" value="DNA_Rep/Repair_Clamp_Loader"/>
</dbReference>
<evidence type="ECO:0000256" key="3">
    <source>
        <dbReference type="ARBA" id="ARBA00049244"/>
    </source>
</evidence>
<dbReference type="Proteomes" id="UP000051494">
    <property type="component" value="Unassembled WGS sequence"/>
</dbReference>
<dbReference type="RefSeq" id="WP_057623995.1">
    <property type="nucleotide sequence ID" value="NZ_LKHV02000001.1"/>
</dbReference>
<keyword evidence="6" id="KW-1185">Reference proteome</keyword>
<dbReference type="EMBL" id="LKHV01000003">
    <property type="protein sequence ID" value="KRG19341.1"/>
    <property type="molecule type" value="Genomic_DNA"/>
</dbReference>
<evidence type="ECO:0000256" key="2">
    <source>
        <dbReference type="ARBA" id="ARBA00022932"/>
    </source>
</evidence>
<accession>A0A0Q9YFM3</accession>
<keyword evidence="4" id="KW-0548">Nucleotidyltransferase</keyword>
<evidence type="ECO:0000313" key="4">
    <source>
        <dbReference type="EMBL" id="KRG19341.1"/>
    </source>
</evidence>
<dbReference type="AlphaFoldDB" id="A0A0Q9YFM3"/>
<reference evidence="5" key="2">
    <citation type="journal article" date="2016" name="Genome Announc.">
        <title>Draft Genome Sequences of Two Novel Amoeba-Resistant Intranuclear Bacteria, 'Candidatus Berkiella cookevillensis' and 'Candidatus Berkiella aquae'.</title>
        <authorList>
            <person name="Mehari Y.T."/>
            <person name="Arivett B.A."/>
            <person name="Farone A.L."/>
            <person name="Gunderson J.H."/>
            <person name="Farone M.B."/>
        </authorList>
    </citation>
    <scope>NUCLEOTIDE SEQUENCE</scope>
    <source>
        <strain evidence="5">CC99</strain>
    </source>
</reference>
<organism evidence="4">
    <name type="scientific">Candidatus Berkiella cookevillensis</name>
    <dbReference type="NCBI Taxonomy" id="437022"/>
    <lineage>
        <taxon>Bacteria</taxon>
        <taxon>Pseudomonadati</taxon>
        <taxon>Pseudomonadota</taxon>
        <taxon>Gammaproteobacteria</taxon>
        <taxon>Candidatus Berkiellales</taxon>
        <taxon>Candidatus Berkiellaceae</taxon>
        <taxon>Candidatus Berkiella</taxon>
    </lineage>
</organism>
<sequence length="333" mass="37968">MDGILQPNQISKLLQPFMQHAQSNTLHHALLFYGAEKRGKLASAKYFAQYLLCSNKNSNGYCGQCRSCYSFQKALESTDNTHPDCFCLGEDEDTSVGIDDIREIINFLSLTPHYGQKKIVIINRADKLNRASQNAILKVLEEPPSYGSFILIAENTKLLLPTILSRCLQYRFKEPSFQESIAELKAQFADQSCDEQTLKAVHTLANGNVEKAKMWLTSPVWQNKDAIVERFVFGQISKEVALQQILSQHALEALYLIYYGVSDLIKYIDNQQTEHIYILNARQLQSSAGKYTQINCFRYLRQVQQAIKAVQEIAGVNKLLLFQNLYNWKCMEG</sequence>
<dbReference type="PANTHER" id="PTHR11669:SF8">
    <property type="entry name" value="DNA POLYMERASE III SUBUNIT DELTA"/>
    <property type="match status" value="1"/>
</dbReference>
<evidence type="ECO:0000256" key="1">
    <source>
        <dbReference type="ARBA" id="ARBA00012417"/>
    </source>
</evidence>
<keyword evidence="4" id="KW-0808">Transferase</keyword>
<dbReference type="PANTHER" id="PTHR11669">
    <property type="entry name" value="REPLICATION FACTOR C / DNA POLYMERASE III GAMMA-TAU SUBUNIT"/>
    <property type="match status" value="1"/>
</dbReference>
<comment type="caution">
    <text evidence="4">The sequence shown here is derived from an EMBL/GenBank/DDBJ whole genome shotgun (WGS) entry which is preliminary data.</text>
</comment>
<gene>
    <name evidence="4" type="primary">dnaX_1</name>
    <name evidence="5" type="ORF">CC99x_008580</name>
    <name evidence="4" type="ORF">CC99x_00870</name>
</gene>
<dbReference type="OrthoDB" id="9811073at2"/>